<gene>
    <name evidence="5" type="ORF">IAG03_10660</name>
</gene>
<evidence type="ECO:0000256" key="4">
    <source>
        <dbReference type="SAM" id="Coils"/>
    </source>
</evidence>
<dbReference type="EMBL" id="JACRSN010000017">
    <property type="protein sequence ID" value="MBC8534437.1"/>
    <property type="molecule type" value="Genomic_DNA"/>
</dbReference>
<feature type="coiled-coil region" evidence="4">
    <location>
        <begin position="9"/>
        <end position="36"/>
    </location>
</feature>
<evidence type="ECO:0000256" key="2">
    <source>
        <dbReference type="ARBA" id="ARBA00022448"/>
    </source>
</evidence>
<keyword evidence="3" id="KW-0406">Ion transport</keyword>
<dbReference type="GO" id="GO:0046961">
    <property type="term" value="F:proton-transporting ATPase activity, rotational mechanism"/>
    <property type="evidence" value="ECO:0007669"/>
    <property type="project" value="InterPro"/>
</dbReference>
<proteinExistence type="inferred from homology"/>
<name>A0A926HNQ3_9FIRM</name>
<dbReference type="InterPro" id="IPR002842">
    <property type="entry name" value="ATPase_V1_Esu"/>
</dbReference>
<dbReference type="AlphaFoldDB" id="A0A926HNQ3"/>
<dbReference type="GO" id="GO:0033178">
    <property type="term" value="C:proton-transporting two-sector ATPase complex, catalytic domain"/>
    <property type="evidence" value="ECO:0007669"/>
    <property type="project" value="InterPro"/>
</dbReference>
<organism evidence="5 6">
    <name type="scientific">Yeguia hominis</name>
    <dbReference type="NCBI Taxonomy" id="2763662"/>
    <lineage>
        <taxon>Bacteria</taxon>
        <taxon>Bacillati</taxon>
        <taxon>Bacillota</taxon>
        <taxon>Clostridia</taxon>
        <taxon>Eubacteriales</taxon>
        <taxon>Yeguiaceae</taxon>
        <taxon>Yeguia</taxon>
    </lineage>
</organism>
<dbReference type="Proteomes" id="UP000651482">
    <property type="component" value="Unassembled WGS sequence"/>
</dbReference>
<protein>
    <submittedName>
        <fullName evidence="5">V-type ATP synthase subunit E</fullName>
    </submittedName>
</protein>
<keyword evidence="2" id="KW-0813">Transport</keyword>
<evidence type="ECO:0000313" key="5">
    <source>
        <dbReference type="EMBL" id="MBC8534437.1"/>
    </source>
</evidence>
<accession>A0A926HNQ3</accession>
<comment type="similarity">
    <text evidence="1">Belongs to the V-ATPase E subunit family.</text>
</comment>
<sequence>MTGLEKMVGRILEDAKQTADQNLQEAREEAEKIKADSLAQTQSLCDNVARKSELEVQNYLDRTASSADLLKRKALLKAKQEILSETLTKAYRAAVSLDDDAYFAMLEKMMQKFSLPMAGELCLSQKDLARLPAGFVEKANAIAEEKGGSLQLSKEPKSIDGGFVLVYGGVEENCSFEAIFRAQKDDLQDKIYALLFQ</sequence>
<keyword evidence="4" id="KW-0175">Coiled coil</keyword>
<dbReference type="Gene3D" id="1.20.5.620">
    <property type="entry name" value="F1F0 ATP synthase subunit B, membrane domain"/>
    <property type="match status" value="1"/>
</dbReference>
<evidence type="ECO:0000256" key="1">
    <source>
        <dbReference type="ARBA" id="ARBA00005901"/>
    </source>
</evidence>
<dbReference type="Pfam" id="PF01991">
    <property type="entry name" value="vATP-synt_E"/>
    <property type="match status" value="1"/>
</dbReference>
<keyword evidence="6" id="KW-1185">Reference proteome</keyword>
<dbReference type="RefSeq" id="WP_249320021.1">
    <property type="nucleotide sequence ID" value="NZ_JACRSN010000017.1"/>
</dbReference>
<reference evidence="5" key="1">
    <citation type="submission" date="2020-08" db="EMBL/GenBank/DDBJ databases">
        <title>Genome public.</title>
        <authorList>
            <person name="Liu C."/>
            <person name="Sun Q."/>
        </authorList>
    </citation>
    <scope>NUCLEOTIDE SEQUENCE</scope>
    <source>
        <strain evidence="5">NSJ-40</strain>
    </source>
</reference>
<dbReference type="SUPFAM" id="SSF160527">
    <property type="entry name" value="V-type ATPase subunit E-like"/>
    <property type="match status" value="1"/>
</dbReference>
<evidence type="ECO:0000313" key="6">
    <source>
        <dbReference type="Proteomes" id="UP000651482"/>
    </source>
</evidence>
<comment type="caution">
    <text evidence="5">The sequence shown here is derived from an EMBL/GenBank/DDBJ whole genome shotgun (WGS) entry which is preliminary data.</text>
</comment>
<evidence type="ECO:0000256" key="3">
    <source>
        <dbReference type="ARBA" id="ARBA00023065"/>
    </source>
</evidence>
<dbReference type="Gene3D" id="3.30.2320.30">
    <property type="entry name" value="ATP synthase, E subunit, C-terminal"/>
    <property type="match status" value="1"/>
</dbReference>
<dbReference type="InterPro" id="IPR038495">
    <property type="entry name" value="ATPase_E_C"/>
</dbReference>